<gene>
    <name evidence="1" type="ORF">DVH24_023844</name>
</gene>
<dbReference type="Proteomes" id="UP000290289">
    <property type="component" value="Chromosome 7"/>
</dbReference>
<accession>A0A498JF56</accession>
<dbReference type="EMBL" id="RDQH01000333">
    <property type="protein sequence ID" value="RXH94160.1"/>
    <property type="molecule type" value="Genomic_DNA"/>
</dbReference>
<evidence type="ECO:0000313" key="1">
    <source>
        <dbReference type="EMBL" id="RXH94160.1"/>
    </source>
</evidence>
<comment type="caution">
    <text evidence="1">The sequence shown here is derived from an EMBL/GenBank/DDBJ whole genome shotgun (WGS) entry which is preliminary data.</text>
</comment>
<sequence length="69" mass="7935">MRGFFILSQGNQLLQILGMILKLVHLSVCYCWKSDLHLERVHPGCFLRAKEIGLMPMIDQIRLHSSLAN</sequence>
<dbReference type="AlphaFoldDB" id="A0A498JF56"/>
<organism evidence="1 2">
    <name type="scientific">Malus domestica</name>
    <name type="common">Apple</name>
    <name type="synonym">Pyrus malus</name>
    <dbReference type="NCBI Taxonomy" id="3750"/>
    <lineage>
        <taxon>Eukaryota</taxon>
        <taxon>Viridiplantae</taxon>
        <taxon>Streptophyta</taxon>
        <taxon>Embryophyta</taxon>
        <taxon>Tracheophyta</taxon>
        <taxon>Spermatophyta</taxon>
        <taxon>Magnoliopsida</taxon>
        <taxon>eudicotyledons</taxon>
        <taxon>Gunneridae</taxon>
        <taxon>Pentapetalae</taxon>
        <taxon>rosids</taxon>
        <taxon>fabids</taxon>
        <taxon>Rosales</taxon>
        <taxon>Rosaceae</taxon>
        <taxon>Amygdaloideae</taxon>
        <taxon>Maleae</taxon>
        <taxon>Malus</taxon>
    </lineage>
</organism>
<proteinExistence type="predicted"/>
<keyword evidence="2" id="KW-1185">Reference proteome</keyword>
<protein>
    <submittedName>
        <fullName evidence="1">Uncharacterized protein</fullName>
    </submittedName>
</protein>
<reference evidence="1 2" key="1">
    <citation type="submission" date="2018-10" db="EMBL/GenBank/DDBJ databases">
        <title>A high-quality apple genome assembly.</title>
        <authorList>
            <person name="Hu J."/>
        </authorList>
    </citation>
    <scope>NUCLEOTIDE SEQUENCE [LARGE SCALE GENOMIC DNA]</scope>
    <source>
        <strain evidence="2">cv. HFTH1</strain>
        <tissue evidence="1">Young leaf</tissue>
    </source>
</reference>
<name>A0A498JF56_MALDO</name>
<evidence type="ECO:0000313" key="2">
    <source>
        <dbReference type="Proteomes" id="UP000290289"/>
    </source>
</evidence>